<dbReference type="Proteomes" id="UP000294882">
    <property type="component" value="Unassembled WGS sequence"/>
</dbReference>
<feature type="active site" description="Proton donor" evidence="4">
    <location>
        <position position="88"/>
    </location>
</feature>
<dbReference type="GO" id="GO:0004332">
    <property type="term" value="F:fructose-bisphosphate aldolase activity"/>
    <property type="evidence" value="ECO:0007669"/>
    <property type="project" value="UniProtKB-EC"/>
</dbReference>
<evidence type="ECO:0000313" key="9">
    <source>
        <dbReference type="EMBL" id="UTO25952.1"/>
    </source>
</evidence>
<dbReference type="GeneID" id="75104861"/>
<dbReference type="PANTHER" id="PTHR30304">
    <property type="entry name" value="D-TAGATOSE-1,6-BISPHOSPHATE ALDOLASE"/>
    <property type="match status" value="1"/>
</dbReference>
<evidence type="ECO:0000256" key="3">
    <source>
        <dbReference type="ARBA" id="ARBA00023239"/>
    </source>
</evidence>
<dbReference type="InterPro" id="IPR013785">
    <property type="entry name" value="Aldolase_TIM"/>
</dbReference>
<dbReference type="NCBIfam" id="TIGR01859">
    <property type="entry name" value="fruc_bis_ald"/>
    <property type="match status" value="1"/>
</dbReference>
<dbReference type="EMBL" id="CP008748">
    <property type="protein sequence ID" value="ASI53631.1"/>
    <property type="molecule type" value="Genomic_DNA"/>
</dbReference>
<organism evidence="7 10">
    <name type="scientific">Metamycoplasma hyosynoviae</name>
    <dbReference type="NCBI Taxonomy" id="29559"/>
    <lineage>
        <taxon>Bacteria</taxon>
        <taxon>Bacillati</taxon>
        <taxon>Mycoplasmatota</taxon>
        <taxon>Mycoplasmoidales</taxon>
        <taxon>Metamycoplasmataceae</taxon>
        <taxon>Metamycoplasma</taxon>
    </lineage>
</organism>
<evidence type="ECO:0000313" key="11">
    <source>
        <dbReference type="Proteomes" id="UP000294882"/>
    </source>
</evidence>
<dbReference type="InterPro" id="IPR050246">
    <property type="entry name" value="Class_II_FBP_aldolase"/>
</dbReference>
<dbReference type="EMBL" id="CP101127">
    <property type="protein sequence ID" value="UTO25952.1"/>
    <property type="molecule type" value="Genomic_DNA"/>
</dbReference>
<feature type="binding site" evidence="5">
    <location>
        <begin position="211"/>
        <end position="213"/>
    </location>
    <ligand>
        <name>dihydroxyacetone phosphate</name>
        <dbReference type="ChEBI" id="CHEBI:57642"/>
    </ligand>
</feature>
<evidence type="ECO:0000256" key="5">
    <source>
        <dbReference type="PIRSR" id="PIRSR001359-2"/>
    </source>
</evidence>
<dbReference type="AlphaFoldDB" id="A0A4P1QFN2"/>
<evidence type="ECO:0000313" key="10">
    <source>
        <dbReference type="Proteomes" id="UP000264882"/>
    </source>
</evidence>
<dbReference type="RefSeq" id="WP_036457651.1">
    <property type="nucleotide sequence ID" value="NZ_CP008748.1"/>
</dbReference>
<gene>
    <name evidence="9" type="primary">fba</name>
    <name evidence="8" type="ORF">JN03_0134</name>
    <name evidence="7" type="ORF">MHSN_00075</name>
    <name evidence="9" type="ORF">NMG93_00070</name>
</gene>
<dbReference type="PIRSF" id="PIRSF001359">
    <property type="entry name" value="F_bP_aldolase_II"/>
    <property type="match status" value="1"/>
</dbReference>
<dbReference type="SUPFAM" id="SSF51569">
    <property type="entry name" value="Aldolase"/>
    <property type="match status" value="1"/>
</dbReference>
<feature type="binding site" evidence="6">
    <location>
        <position position="89"/>
    </location>
    <ligand>
        <name>Zn(2+)</name>
        <dbReference type="ChEBI" id="CHEBI:29105"/>
        <label>1</label>
        <note>catalytic</note>
    </ligand>
</feature>
<feature type="binding site" evidence="6">
    <location>
        <position position="109"/>
    </location>
    <ligand>
        <name>Zn(2+)</name>
        <dbReference type="ChEBI" id="CHEBI:29105"/>
        <label>2</label>
    </ligand>
</feature>
<dbReference type="Proteomes" id="UP000264882">
    <property type="component" value="Chromosome"/>
</dbReference>
<protein>
    <submittedName>
        <fullName evidence="9">Class II fructose-1,6-bisphosphate aldolase</fullName>
        <ecNumber evidence="7 9">4.1.2.13</ecNumber>
    </submittedName>
    <submittedName>
        <fullName evidence="7 8">Fructose-bisphosphate aldolase</fullName>
    </submittedName>
</protein>
<evidence type="ECO:0000256" key="1">
    <source>
        <dbReference type="ARBA" id="ARBA00022723"/>
    </source>
</evidence>
<dbReference type="EMBL" id="SOCH01000002">
    <property type="protein sequence ID" value="TDU98117.1"/>
    <property type="molecule type" value="Genomic_DNA"/>
</dbReference>
<evidence type="ECO:0000256" key="6">
    <source>
        <dbReference type="PIRSR" id="PIRSR001359-3"/>
    </source>
</evidence>
<keyword evidence="1 6" id="KW-0479">Metal-binding</keyword>
<dbReference type="GO" id="GO:0030388">
    <property type="term" value="P:fructose 1,6-bisphosphate metabolic process"/>
    <property type="evidence" value="ECO:0007669"/>
    <property type="project" value="InterPro"/>
</dbReference>
<dbReference type="EC" id="4.1.2.13" evidence="7 9"/>
<comment type="cofactor">
    <cofactor evidence="6">
        <name>Zn(2+)</name>
        <dbReference type="ChEBI" id="CHEBI:29105"/>
    </cofactor>
    <text evidence="6">Binds 2 Zn(2+) ions per subunit. One is catalytic and the other provides a structural contribution.</text>
</comment>
<dbReference type="CDD" id="cd00947">
    <property type="entry name" value="TBP_aldolase_IIB"/>
    <property type="match status" value="1"/>
</dbReference>
<dbReference type="Gene3D" id="3.20.20.70">
    <property type="entry name" value="Aldolase class I"/>
    <property type="match status" value="1"/>
</dbReference>
<dbReference type="Proteomes" id="UP001059349">
    <property type="component" value="Chromosome"/>
</dbReference>
<feature type="binding site" evidence="6">
    <location>
        <position position="210"/>
    </location>
    <ligand>
        <name>Zn(2+)</name>
        <dbReference type="ChEBI" id="CHEBI:29105"/>
        <label>1</label>
        <note>catalytic</note>
    </ligand>
</feature>
<reference evidence="7 10" key="1">
    <citation type="submission" date="2014-06" db="EMBL/GenBank/DDBJ databases">
        <title>The Whole Genome Sequence of Mycoplasma hyosynoviae strain ATCC 27095.</title>
        <authorList>
            <person name="Calcutt M.J."/>
            <person name="Foecking M.F."/>
        </authorList>
    </citation>
    <scope>NUCLEOTIDE SEQUENCE [LARGE SCALE GENOMIC DNA]</scope>
    <source>
        <strain evidence="7 10">M60</strain>
    </source>
</reference>
<feature type="binding site" evidence="6">
    <location>
        <position position="181"/>
    </location>
    <ligand>
        <name>Zn(2+)</name>
        <dbReference type="ChEBI" id="CHEBI:29105"/>
        <label>1</label>
        <note>catalytic</note>
    </ligand>
</feature>
<proteinExistence type="predicted"/>
<evidence type="ECO:0000256" key="4">
    <source>
        <dbReference type="PIRSR" id="PIRSR001359-1"/>
    </source>
</evidence>
<dbReference type="KEGG" id="mhyv:MHSN_00075"/>
<keyword evidence="3 7" id="KW-0456">Lyase</keyword>
<feature type="binding site" evidence="6">
    <location>
        <position position="139"/>
    </location>
    <ligand>
        <name>Zn(2+)</name>
        <dbReference type="ChEBI" id="CHEBI:29105"/>
        <label>2</label>
    </ligand>
</feature>
<dbReference type="GO" id="GO:0006096">
    <property type="term" value="P:glycolytic process"/>
    <property type="evidence" value="ECO:0007669"/>
    <property type="project" value="InterPro"/>
</dbReference>
<evidence type="ECO:0000313" key="7">
    <source>
        <dbReference type="EMBL" id="ASI53631.1"/>
    </source>
</evidence>
<dbReference type="NCBIfam" id="TIGR00167">
    <property type="entry name" value="cbbA"/>
    <property type="match status" value="1"/>
</dbReference>
<dbReference type="PROSITE" id="PS00806">
    <property type="entry name" value="ALDOLASE_CLASS_II_2"/>
    <property type="match status" value="1"/>
</dbReference>
<reference evidence="8 11" key="2">
    <citation type="submission" date="2019-03" db="EMBL/GenBank/DDBJ databases">
        <title>Genomic Encyclopedia of Archaeal and Bacterial Type Strains, Phase II (KMG-II): from individual species to whole genera.</title>
        <authorList>
            <person name="Goeker M."/>
        </authorList>
    </citation>
    <scope>NUCLEOTIDE SEQUENCE [LARGE SCALE GENOMIC DNA]</scope>
    <source>
        <strain evidence="8 11">ATCC 25591</strain>
    </source>
</reference>
<dbReference type="InterPro" id="IPR000771">
    <property type="entry name" value="FBA_II"/>
</dbReference>
<accession>A0A4P1QFN2</accession>
<evidence type="ECO:0000256" key="2">
    <source>
        <dbReference type="ARBA" id="ARBA00022833"/>
    </source>
</evidence>
<keyword evidence="2 6" id="KW-0862">Zinc</keyword>
<evidence type="ECO:0000313" key="8">
    <source>
        <dbReference type="EMBL" id="TDU98117.1"/>
    </source>
</evidence>
<dbReference type="Pfam" id="PF01116">
    <property type="entry name" value="F_bP_aldolase"/>
    <property type="match status" value="1"/>
</dbReference>
<feature type="binding site" evidence="5">
    <location>
        <begin position="232"/>
        <end position="235"/>
    </location>
    <ligand>
        <name>dihydroxyacetone phosphate</name>
        <dbReference type="ChEBI" id="CHEBI:57642"/>
    </ligand>
</feature>
<dbReference type="GO" id="GO:0008270">
    <property type="term" value="F:zinc ion binding"/>
    <property type="evidence" value="ECO:0007669"/>
    <property type="project" value="InterPro"/>
</dbReference>
<dbReference type="PANTHER" id="PTHR30304:SF0">
    <property type="entry name" value="D-TAGATOSE-1,6-BISPHOSPHATE ALDOLASE SUBUNIT GATY-RELATED"/>
    <property type="match status" value="1"/>
</dbReference>
<feature type="binding site" evidence="5">
    <location>
        <position position="182"/>
    </location>
    <ligand>
        <name>dihydroxyacetone phosphate</name>
        <dbReference type="ChEBI" id="CHEBI:57642"/>
    </ligand>
</feature>
<reference evidence="9" key="3">
    <citation type="submission" date="2022-07" db="EMBL/GenBank/DDBJ databases">
        <title>Complete genome of Mycoplasma hyosynoviae B1.</title>
        <authorList>
            <person name="Spergser J."/>
        </authorList>
    </citation>
    <scope>NUCLEOTIDE SEQUENCE</scope>
    <source>
        <strain evidence="9">B1</strain>
    </source>
</reference>
<keyword evidence="10" id="KW-1185">Reference proteome</keyword>
<dbReference type="InterPro" id="IPR011289">
    <property type="entry name" value="Fruc_bis_ald_class-2"/>
</dbReference>
<name>A0A4P1QFN2_9BACT</name>
<sequence length="295" mass="32733">MAKNNLINIKKILHTAYLQKYAVPHININNLEWAKTILESAEECKSPVILAASSSAIKYMGGYNIVFHLVTSLIDDLNITVPVALHLDHGKFEDCKKAIDANFSSVMYDGSNEKFEVNYLNSQKIIELASKKNISVEVEIGQIGGEEDGISSEGSISDPKEAKKMAQLDISCLAIGIGNIHGPYPQNWKGINFEVLKKINEEVKLPLVLHGGSGIPEAQIKKAIANGIAKININTELQIANAKALKAYFETNEFMENKNYDPRKIYKFSCAEMKKVIIEKIKLFGSYDKASKNKN</sequence>